<dbReference type="PROSITE" id="PS00061">
    <property type="entry name" value="ADH_SHORT"/>
    <property type="match status" value="1"/>
</dbReference>
<evidence type="ECO:0000256" key="1">
    <source>
        <dbReference type="ARBA" id="ARBA00006484"/>
    </source>
</evidence>
<keyword evidence="2" id="KW-0560">Oxidoreductase</keyword>
<evidence type="ECO:0000313" key="4">
    <source>
        <dbReference type="EMBL" id="NYK09200.1"/>
    </source>
</evidence>
<dbReference type="InterPro" id="IPR002347">
    <property type="entry name" value="SDR_fam"/>
</dbReference>
<dbReference type="SUPFAM" id="SSF51735">
    <property type="entry name" value="NAD(P)-binding Rossmann-fold domains"/>
    <property type="match status" value="1"/>
</dbReference>
<dbReference type="Gene3D" id="3.40.50.720">
    <property type="entry name" value="NAD(P)-binding Rossmann-like Domain"/>
    <property type="match status" value="1"/>
</dbReference>
<dbReference type="InterPro" id="IPR051687">
    <property type="entry name" value="Peroxisomal_Beta-Oxidation"/>
</dbReference>
<dbReference type="PRINTS" id="PR00081">
    <property type="entry name" value="GDHRDH"/>
</dbReference>
<dbReference type="AlphaFoldDB" id="A0A853DT05"/>
<dbReference type="GO" id="GO:0016491">
    <property type="term" value="F:oxidoreductase activity"/>
    <property type="evidence" value="ECO:0007669"/>
    <property type="project" value="UniProtKB-KW"/>
</dbReference>
<accession>A0A853DT05</accession>
<evidence type="ECO:0000256" key="3">
    <source>
        <dbReference type="RuleBase" id="RU000363"/>
    </source>
</evidence>
<organism evidence="4 5">
    <name type="scientific">Leifsonia naganoensis</name>
    <dbReference type="NCBI Taxonomy" id="150025"/>
    <lineage>
        <taxon>Bacteria</taxon>
        <taxon>Bacillati</taxon>
        <taxon>Actinomycetota</taxon>
        <taxon>Actinomycetes</taxon>
        <taxon>Micrococcales</taxon>
        <taxon>Microbacteriaceae</taxon>
        <taxon>Leifsonia</taxon>
    </lineage>
</organism>
<dbReference type="EMBL" id="JACCHJ010000001">
    <property type="protein sequence ID" value="NYK09200.1"/>
    <property type="molecule type" value="Genomic_DNA"/>
</dbReference>
<dbReference type="Proteomes" id="UP000521075">
    <property type="component" value="Unassembled WGS sequence"/>
</dbReference>
<dbReference type="InterPro" id="IPR020904">
    <property type="entry name" value="Sc_DH/Rdtase_CS"/>
</dbReference>
<dbReference type="InterPro" id="IPR036291">
    <property type="entry name" value="NAD(P)-bd_dom_sf"/>
</dbReference>
<dbReference type="PANTHER" id="PTHR45024:SF2">
    <property type="entry name" value="SCP2 DOMAIN-CONTAINING PROTEIN"/>
    <property type="match status" value="1"/>
</dbReference>
<name>A0A853DT05_9MICO</name>
<dbReference type="Pfam" id="PF00106">
    <property type="entry name" value="adh_short"/>
    <property type="match status" value="1"/>
</dbReference>
<comment type="similarity">
    <text evidence="1 3">Belongs to the short-chain dehydrogenases/reductases (SDR) family.</text>
</comment>
<evidence type="ECO:0000256" key="2">
    <source>
        <dbReference type="ARBA" id="ARBA00023002"/>
    </source>
</evidence>
<keyword evidence="5" id="KW-1185">Reference proteome</keyword>
<dbReference type="PANTHER" id="PTHR45024">
    <property type="entry name" value="DEHYDROGENASES, SHORT CHAIN"/>
    <property type="match status" value="1"/>
</dbReference>
<sequence length="306" mass="32087">MITGAGRGLGREHALLFAREGARVLINDVATREGSRASDVVAEVEAAGGIAVANTDSATWEGASSIVGTAVDAWGTVDILINNATAGGYGNVWDFSQADWDRTIAVNLSGYFAMIRQTVPLMAAQGSGVIINTSSGGGFGLPGLVAYASAKEGDIGLTRTVAKEVGRFGIRCNAIRPLALAQSSDSFDEAMLPWARLMQATTGDDPATRGGTSLGAEVLTPPKIPPFVAWLCTDAAANVNGRTFKIGGDQVSLLEEPGLERTIEHEGGWTLDLLDAEAPSGLTKDLTNRWTLEDRPDLADLKKWAD</sequence>
<protein>
    <submittedName>
        <fullName evidence="4">NAD(P)-dependent dehydrogenase (Short-subunit alcohol dehydrogenase family)</fullName>
    </submittedName>
</protein>
<gene>
    <name evidence="4" type="ORF">HNR14_001081</name>
</gene>
<proteinExistence type="inferred from homology"/>
<reference evidence="4 5" key="1">
    <citation type="submission" date="2020-07" db="EMBL/GenBank/DDBJ databases">
        <title>Sequencing the genomes of 1000 actinobacteria strains.</title>
        <authorList>
            <person name="Klenk H.-P."/>
        </authorList>
    </citation>
    <scope>NUCLEOTIDE SEQUENCE [LARGE SCALE GENOMIC DNA]</scope>
    <source>
        <strain evidence="4 5">DSM 15166</strain>
    </source>
</reference>
<comment type="caution">
    <text evidence="4">The sequence shown here is derived from an EMBL/GenBank/DDBJ whole genome shotgun (WGS) entry which is preliminary data.</text>
</comment>
<dbReference type="RefSeq" id="WP_179700214.1">
    <property type="nucleotide sequence ID" value="NZ_BAAAHA010000004.1"/>
</dbReference>
<evidence type="ECO:0000313" key="5">
    <source>
        <dbReference type="Proteomes" id="UP000521075"/>
    </source>
</evidence>
<dbReference type="PRINTS" id="PR00080">
    <property type="entry name" value="SDRFAMILY"/>
</dbReference>